<reference evidence="1" key="1">
    <citation type="submission" date="2013-04" db="EMBL/GenBank/DDBJ databases">
        <title>The Genome Sequence of Fonticula alba ATCC 38817.</title>
        <authorList>
            <consortium name="The Broad Institute Genomics Platform"/>
            <person name="Russ C."/>
            <person name="Cuomo C."/>
            <person name="Burger G."/>
            <person name="Gray M.W."/>
            <person name="Holland P.W.H."/>
            <person name="King N."/>
            <person name="Lang F.B.F."/>
            <person name="Roger A.J."/>
            <person name="Ruiz-Trillo I."/>
            <person name="Brown M."/>
            <person name="Walker B."/>
            <person name="Young S."/>
            <person name="Zeng Q."/>
            <person name="Gargeya S."/>
            <person name="Fitzgerald M."/>
            <person name="Haas B."/>
            <person name="Abouelleil A."/>
            <person name="Allen A.W."/>
            <person name="Alvarado L."/>
            <person name="Arachchi H.M."/>
            <person name="Berlin A.M."/>
            <person name="Chapman S.B."/>
            <person name="Gainer-Dewar J."/>
            <person name="Goldberg J."/>
            <person name="Griggs A."/>
            <person name="Gujja S."/>
            <person name="Hansen M."/>
            <person name="Howarth C."/>
            <person name="Imamovic A."/>
            <person name="Ireland A."/>
            <person name="Larimer J."/>
            <person name="McCowan C."/>
            <person name="Murphy C."/>
            <person name="Pearson M."/>
            <person name="Poon T.W."/>
            <person name="Priest M."/>
            <person name="Roberts A."/>
            <person name="Saif S."/>
            <person name="Shea T."/>
            <person name="Sisk P."/>
            <person name="Sykes S."/>
            <person name="Wortman J."/>
            <person name="Nusbaum C."/>
            <person name="Birren B."/>
        </authorList>
    </citation>
    <scope>NUCLEOTIDE SEQUENCE [LARGE SCALE GENOMIC DNA]</scope>
    <source>
        <strain evidence="1">ATCC 38817</strain>
    </source>
</reference>
<name>A0A058Z0M1_FONAL</name>
<dbReference type="RefSeq" id="XP_009497870.1">
    <property type="nucleotide sequence ID" value="XM_009499595.1"/>
</dbReference>
<sequence>MPSPTFEHERDALVAELAALLVQTSEKMDAVTGALRRHNNRSASSTASFSHRWLDFVAGEGTVPTEEADRVAAVTALKALLDQNPGGRGDEYN</sequence>
<proteinExistence type="predicted"/>
<dbReference type="EMBL" id="KB932214">
    <property type="protein sequence ID" value="KCV67686.1"/>
    <property type="molecule type" value="Genomic_DNA"/>
</dbReference>
<keyword evidence="2" id="KW-1185">Reference proteome</keyword>
<dbReference type="Proteomes" id="UP000030693">
    <property type="component" value="Unassembled WGS sequence"/>
</dbReference>
<protein>
    <submittedName>
        <fullName evidence="1">Uncharacterized protein</fullName>
    </submittedName>
</protein>
<dbReference type="GeneID" id="20530521"/>
<gene>
    <name evidence="1" type="ORF">H696_05796</name>
</gene>
<dbReference type="AlphaFoldDB" id="A0A058Z0M1"/>
<accession>A0A058Z0M1</accession>
<evidence type="ECO:0000313" key="1">
    <source>
        <dbReference type="EMBL" id="KCV67686.1"/>
    </source>
</evidence>
<evidence type="ECO:0000313" key="2">
    <source>
        <dbReference type="Proteomes" id="UP000030693"/>
    </source>
</evidence>
<organism evidence="1">
    <name type="scientific">Fonticula alba</name>
    <name type="common">Slime mold</name>
    <dbReference type="NCBI Taxonomy" id="691883"/>
    <lineage>
        <taxon>Eukaryota</taxon>
        <taxon>Rotosphaerida</taxon>
        <taxon>Fonticulaceae</taxon>
        <taxon>Fonticula</taxon>
    </lineage>
</organism>